<protein>
    <submittedName>
        <fullName evidence="1">Uncharacterized protein</fullName>
    </submittedName>
</protein>
<dbReference type="EMBL" id="MZXX01000043">
    <property type="protein sequence ID" value="RXT37513.1"/>
    <property type="molecule type" value="Genomic_DNA"/>
</dbReference>
<proteinExistence type="predicted"/>
<accession>A0A4Q1UNH1</accession>
<evidence type="ECO:0000313" key="1">
    <source>
        <dbReference type="EMBL" id="RXT37513.1"/>
    </source>
</evidence>
<name>A0A4Q1UNH1_9HYPH</name>
<organism evidence="1 2">
    <name type="scientific">Mesorhizobium erdmanii</name>
    <dbReference type="NCBI Taxonomy" id="1777866"/>
    <lineage>
        <taxon>Bacteria</taxon>
        <taxon>Pseudomonadati</taxon>
        <taxon>Pseudomonadota</taxon>
        <taxon>Alphaproteobacteria</taxon>
        <taxon>Hyphomicrobiales</taxon>
        <taxon>Phyllobacteriaceae</taxon>
        <taxon>Mesorhizobium</taxon>
    </lineage>
</organism>
<dbReference type="Proteomes" id="UP000290444">
    <property type="component" value="Unassembled WGS sequence"/>
</dbReference>
<evidence type="ECO:0000313" key="2">
    <source>
        <dbReference type="Proteomes" id="UP000290444"/>
    </source>
</evidence>
<gene>
    <name evidence="1" type="ORF">B5V01_29145</name>
</gene>
<reference evidence="1 2" key="1">
    <citation type="submission" date="2017-03" db="EMBL/GenBank/DDBJ databases">
        <authorList>
            <person name="Safronova V.I."/>
            <person name="Sazanova A.L."/>
            <person name="Chirak E.R."/>
        </authorList>
    </citation>
    <scope>NUCLEOTIDE SEQUENCE [LARGE SCALE GENOMIC DNA]</scope>
    <source>
        <strain evidence="1 2">Opo-242</strain>
    </source>
</reference>
<dbReference type="AlphaFoldDB" id="A0A4Q1UNH1"/>
<sequence length="90" mass="9796">MNSICAIGFAALHGRLTPEGLVDRSAGYDGDVAALFIPIEARTVDEVSVTLTHTHPQRITLPTGRRNRPVIRGSAEHAIRERLAAETPRK</sequence>
<comment type="caution">
    <text evidence="1">The sequence shown here is derived from an EMBL/GenBank/DDBJ whole genome shotgun (WGS) entry which is preliminary data.</text>
</comment>